<sequence>MPIPQIHFSQQPARLGIDADLGKQDIKQPRPVYEMTTDRPKVELHSPNGELFIDSSRAWDAMGLGGHLESMQKIYTNSKQVAIDGVTRRVLEGNRMAAIQNHENVIKELAKNPPQNNGLDTVGEASYLNVKEQYIAHPVEVSYTAGKVNIKTQPSPPQIEYNRGKLEIYMAKWPSIEFTPPAIDLKL</sequence>
<dbReference type="Pfam" id="PF20074">
    <property type="entry name" value="DUF6470"/>
    <property type="match status" value="1"/>
</dbReference>
<proteinExistence type="predicted"/>
<keyword evidence="2" id="KW-1185">Reference proteome</keyword>
<dbReference type="KEGG" id="ppsc:EHS13_00555"/>
<dbReference type="InterPro" id="IPR045527">
    <property type="entry name" value="DUF6470"/>
</dbReference>
<reference evidence="2" key="1">
    <citation type="submission" date="2018-11" db="EMBL/GenBank/DDBJ databases">
        <title>Complete genome sequence of Paenibacillus sp. ML311-T8.</title>
        <authorList>
            <person name="Nam Y.-D."/>
            <person name="Kang J."/>
            <person name="Chung W.-H."/>
            <person name="Park Y.S."/>
        </authorList>
    </citation>
    <scope>NUCLEOTIDE SEQUENCE [LARGE SCALE GENOMIC DNA]</scope>
    <source>
        <strain evidence="2">ML311-T8</strain>
    </source>
</reference>
<evidence type="ECO:0000313" key="1">
    <source>
        <dbReference type="EMBL" id="QGQ93519.1"/>
    </source>
</evidence>
<dbReference type="RefSeq" id="WP_155698369.1">
    <property type="nucleotide sequence ID" value="NZ_CP034235.1"/>
</dbReference>
<dbReference type="Proteomes" id="UP000426246">
    <property type="component" value="Chromosome"/>
</dbReference>
<dbReference type="AlphaFoldDB" id="A0A6B8R9U4"/>
<dbReference type="OrthoDB" id="2112831at2"/>
<dbReference type="EMBL" id="CP034235">
    <property type="protein sequence ID" value="QGQ93519.1"/>
    <property type="molecule type" value="Genomic_DNA"/>
</dbReference>
<accession>A0A6B8R9U4</accession>
<evidence type="ECO:0000313" key="2">
    <source>
        <dbReference type="Proteomes" id="UP000426246"/>
    </source>
</evidence>
<name>A0A6B8R9U4_9BACL</name>
<gene>
    <name evidence="1" type="ORF">EHS13_00555</name>
</gene>
<organism evidence="1 2">
    <name type="scientific">Paenibacillus psychroresistens</name>
    <dbReference type="NCBI Taxonomy" id="1778678"/>
    <lineage>
        <taxon>Bacteria</taxon>
        <taxon>Bacillati</taxon>
        <taxon>Bacillota</taxon>
        <taxon>Bacilli</taxon>
        <taxon>Bacillales</taxon>
        <taxon>Paenibacillaceae</taxon>
        <taxon>Paenibacillus</taxon>
    </lineage>
</organism>
<protein>
    <submittedName>
        <fullName evidence="1">Uncharacterized protein</fullName>
    </submittedName>
</protein>